<organism evidence="1">
    <name type="scientific">marine metagenome</name>
    <dbReference type="NCBI Taxonomy" id="408172"/>
    <lineage>
        <taxon>unclassified sequences</taxon>
        <taxon>metagenomes</taxon>
        <taxon>ecological metagenomes</taxon>
    </lineage>
</organism>
<dbReference type="EMBL" id="UINC01148546">
    <property type="protein sequence ID" value="SVD40496.1"/>
    <property type="molecule type" value="Genomic_DNA"/>
</dbReference>
<protein>
    <recommendedName>
        <fullName evidence="2">Transporter</fullName>
    </recommendedName>
</protein>
<dbReference type="AlphaFoldDB" id="A0A382V1Q7"/>
<dbReference type="Pfam" id="PF13557">
    <property type="entry name" value="Phenol_MetA_deg"/>
    <property type="match status" value="1"/>
</dbReference>
<accession>A0A382V1Q7</accession>
<name>A0A382V1Q7_9ZZZZ</name>
<evidence type="ECO:0000313" key="1">
    <source>
        <dbReference type="EMBL" id="SVD40496.1"/>
    </source>
</evidence>
<evidence type="ECO:0008006" key="2">
    <source>
        <dbReference type="Google" id="ProtNLM"/>
    </source>
</evidence>
<reference evidence="1" key="1">
    <citation type="submission" date="2018-05" db="EMBL/GenBank/DDBJ databases">
        <authorList>
            <person name="Lanie J.A."/>
            <person name="Ng W.-L."/>
            <person name="Kazmierczak K.M."/>
            <person name="Andrzejewski T.M."/>
            <person name="Davidsen T.M."/>
            <person name="Wayne K.J."/>
            <person name="Tettelin H."/>
            <person name="Glass J.I."/>
            <person name="Rusch D."/>
            <person name="Podicherti R."/>
            <person name="Tsui H.-C.T."/>
            <person name="Winkler M.E."/>
        </authorList>
    </citation>
    <scope>NUCLEOTIDE SEQUENCE</scope>
</reference>
<proteinExistence type="predicted"/>
<gene>
    <name evidence="1" type="ORF">METZ01_LOCUS393350</name>
</gene>
<feature type="non-terminal residue" evidence="1">
    <location>
        <position position="274"/>
    </location>
</feature>
<sequence length="274" mass="30056">MNQKNPFLQSRKKSVMSNQFPARQLSHEHHERKHPFARPRRITAVAMSLLLTILSSVVLPFDALAQETGSPPMVTDRPDATESAVTVAVGVFQLESGYTFDKVDDVKTHSLGEILLRVGVADILELRFGINSYQWARGQAGINHGLQDSTVGLKLRLLDNEGKTGLRSPQVAVLASTSVPTGSSLMSQNKIEPEMRLSLSWDLNERLALGTNFSYSYTNEVAVDTRSHEAGATLSLGIALTNSWGAYAEYFGAYTMVRNGPRENYVNGGVTFLV</sequence>
<dbReference type="InterPro" id="IPR025737">
    <property type="entry name" value="FApF"/>
</dbReference>